<dbReference type="InterPro" id="IPR032675">
    <property type="entry name" value="LRR_dom_sf"/>
</dbReference>
<dbReference type="InParanoid" id="A0A067P8P2"/>
<dbReference type="STRING" id="933084.A0A067P8P2"/>
<dbReference type="EMBL" id="KL197751">
    <property type="protein sequence ID" value="KDQ51139.1"/>
    <property type="molecule type" value="Genomic_DNA"/>
</dbReference>
<feature type="compositionally biased region" description="Acidic residues" evidence="1">
    <location>
        <begin position="576"/>
        <end position="598"/>
    </location>
</feature>
<evidence type="ECO:0000313" key="3">
    <source>
        <dbReference type="Proteomes" id="UP000027265"/>
    </source>
</evidence>
<feature type="compositionally biased region" description="Basic and acidic residues" evidence="1">
    <location>
        <begin position="16"/>
        <end position="25"/>
    </location>
</feature>
<organism evidence="2 3">
    <name type="scientific">Jaapia argillacea MUCL 33604</name>
    <dbReference type="NCBI Taxonomy" id="933084"/>
    <lineage>
        <taxon>Eukaryota</taxon>
        <taxon>Fungi</taxon>
        <taxon>Dikarya</taxon>
        <taxon>Basidiomycota</taxon>
        <taxon>Agaricomycotina</taxon>
        <taxon>Agaricomycetes</taxon>
        <taxon>Agaricomycetidae</taxon>
        <taxon>Jaapiales</taxon>
        <taxon>Jaapiaceae</taxon>
        <taxon>Jaapia</taxon>
    </lineage>
</organism>
<gene>
    <name evidence="2" type="ORF">JAAARDRAFT_73791</name>
</gene>
<dbReference type="OrthoDB" id="2269034at2759"/>
<dbReference type="Gene3D" id="3.80.10.10">
    <property type="entry name" value="Ribonuclease Inhibitor"/>
    <property type="match status" value="1"/>
</dbReference>
<reference evidence="3" key="1">
    <citation type="journal article" date="2014" name="Proc. Natl. Acad. Sci. U.S.A.">
        <title>Extensive sampling of basidiomycete genomes demonstrates inadequacy of the white-rot/brown-rot paradigm for wood decay fungi.</title>
        <authorList>
            <person name="Riley R."/>
            <person name="Salamov A.A."/>
            <person name="Brown D.W."/>
            <person name="Nagy L.G."/>
            <person name="Floudas D."/>
            <person name="Held B.W."/>
            <person name="Levasseur A."/>
            <person name="Lombard V."/>
            <person name="Morin E."/>
            <person name="Otillar R."/>
            <person name="Lindquist E.A."/>
            <person name="Sun H."/>
            <person name="LaButti K.M."/>
            <person name="Schmutz J."/>
            <person name="Jabbour D."/>
            <person name="Luo H."/>
            <person name="Baker S.E."/>
            <person name="Pisabarro A.G."/>
            <person name="Walton J.D."/>
            <person name="Blanchette R.A."/>
            <person name="Henrissat B."/>
            <person name="Martin F."/>
            <person name="Cullen D."/>
            <person name="Hibbett D.S."/>
            <person name="Grigoriev I.V."/>
        </authorList>
    </citation>
    <scope>NUCLEOTIDE SEQUENCE [LARGE SCALE GENOMIC DNA]</scope>
    <source>
        <strain evidence="3">MUCL 33604</strain>
    </source>
</reference>
<protein>
    <submittedName>
        <fullName evidence="2">Uncharacterized protein</fullName>
    </submittedName>
</protein>
<keyword evidence="3" id="KW-1185">Reference proteome</keyword>
<dbReference type="AlphaFoldDB" id="A0A067P8P2"/>
<proteinExistence type="predicted"/>
<dbReference type="SUPFAM" id="SSF52058">
    <property type="entry name" value="L domain-like"/>
    <property type="match status" value="1"/>
</dbReference>
<evidence type="ECO:0000313" key="2">
    <source>
        <dbReference type="EMBL" id="KDQ51139.1"/>
    </source>
</evidence>
<accession>A0A067P8P2</accession>
<evidence type="ECO:0000256" key="1">
    <source>
        <dbReference type="SAM" id="MobiDB-lite"/>
    </source>
</evidence>
<sequence>MPNMPNMTSLSTSQIPDEHQRISRPNIDELERPIDNPAIKTLLYPQESLPPIRHLPVETLSWIFILSVFSRDVDEWKKCRRHPMVFMISHVCRQWRTISLQCPELWSNLFPDSGVGTWSISYTRALLERSKQFPLTIVIKTREHRHHYSRYYELLVLALKHAERARVLHLDDHYGEDVAAKIVKRLSVISAPHLESFRFGLSRSLDIKHPLFQGSGVQKLRHLGLRYHGLESLPPLPSQLMTLDLDSPRTRITASEMLSVLSKLPYLEIISLCNCLLPESPPIDHPIRFNHLTSVSIADAVSNCVVMMENLIHTHSIKVSIKRLDRGVIPDWHQVNCLFETIGTPLNFQGDPGYLPLRTLSVKLTIPDRCVQGWVEVQHNPPRADVSPYLDIGLPAIPAKYTFHRRSNSWILRSCKLLQLRDVQVLHVSSEPFLPPESWLFAFEGAIQVHRLEIDQPGALGGFLKAVLTENEECGPDKLFPALKMMFIRQVDFDRKYRISDGVSSTLDVALLDFLKQRDSEGSRLEFLWMETCHFLPDEVFLVLLEHVDNAFWEGHDVRELGRGFYPEPIQRIPDSDEDYDSDQDWEDGWGEGLEGDE</sequence>
<feature type="compositionally biased region" description="Polar residues" evidence="1">
    <location>
        <begin position="1"/>
        <end position="15"/>
    </location>
</feature>
<feature type="region of interest" description="Disordered" evidence="1">
    <location>
        <begin position="1"/>
        <end position="25"/>
    </location>
</feature>
<dbReference type="HOGENOM" id="CLU_024199_2_0_1"/>
<dbReference type="Proteomes" id="UP000027265">
    <property type="component" value="Unassembled WGS sequence"/>
</dbReference>
<name>A0A067P8P2_9AGAM</name>
<feature type="region of interest" description="Disordered" evidence="1">
    <location>
        <begin position="571"/>
        <end position="598"/>
    </location>
</feature>